<evidence type="ECO:0000259" key="3">
    <source>
        <dbReference type="Pfam" id="PF17479"/>
    </source>
</evidence>
<dbReference type="Pfam" id="PF11258">
    <property type="entry name" value="DUF3048"/>
    <property type="match status" value="1"/>
</dbReference>
<dbReference type="SUPFAM" id="SSF159774">
    <property type="entry name" value="YerB-like"/>
    <property type="match status" value="1"/>
</dbReference>
<reference evidence="5" key="1">
    <citation type="submission" date="2016-05" db="EMBL/GenBank/DDBJ databases">
        <authorList>
            <person name="Wang W."/>
            <person name="Zhu L."/>
        </authorList>
    </citation>
    <scope>NUCLEOTIDE SEQUENCE [LARGE SCALE GENOMIC DNA]</scope>
    <source>
        <strain evidence="5">W-2</strain>
    </source>
</reference>
<sequence length="336" mass="37480">MKRCLIAMSAVCLFVGGCMHENKQQAPEPKSDSVETPKQQEASKKRQVFPLTGLPAEGAVNRRVIAVMVNNHPKARPQSGLQKADIVYEVLAEGDITRFLALYQSEFPEKVGPVRSARDYYVELSNGYHAFYVCHGWSPEAKAMLEAGASDYLNGLFYDGTLFKRVSFRKAPHNSYITFANIEKGAAMEGYSLQDNVAPLPFRADAPQGEKAGQIDIIYSHRGYAQVRYKYIADQKSYFRYSAGEQTVDYDTREPVKIQNVLVIAAKHSVIDSAGRRSIDLSSSGSGYLFQNGIIKPVEWKNVDGRILPYENGEPVGLMPGKTWINVVPDLNIVKW</sequence>
<evidence type="ECO:0000313" key="4">
    <source>
        <dbReference type="EMBL" id="OAT71431.1"/>
    </source>
</evidence>
<gene>
    <name evidence="4" type="ORF">A7K69_15280</name>
</gene>
<proteinExistence type="predicted"/>
<dbReference type="InterPro" id="IPR021416">
    <property type="entry name" value="DUF3048_N"/>
</dbReference>
<keyword evidence="4" id="KW-0449">Lipoprotein</keyword>
<dbReference type="InterPro" id="IPR035328">
    <property type="entry name" value="DUF3048_C"/>
</dbReference>
<dbReference type="Proteomes" id="UP000078290">
    <property type="component" value="Unassembled WGS sequence"/>
</dbReference>
<organism evidence="4 5">
    <name type="scientific">Parageobacillus thermoglucosidasius</name>
    <name type="common">Geobacillus thermoglucosidasius</name>
    <dbReference type="NCBI Taxonomy" id="1426"/>
    <lineage>
        <taxon>Bacteria</taxon>
        <taxon>Bacillati</taxon>
        <taxon>Bacillota</taxon>
        <taxon>Bacilli</taxon>
        <taxon>Bacillales</taxon>
        <taxon>Anoxybacillaceae</taxon>
        <taxon>Parageobacillus</taxon>
    </lineage>
</organism>
<dbReference type="Pfam" id="PF17479">
    <property type="entry name" value="DUF3048_C"/>
    <property type="match status" value="1"/>
</dbReference>
<dbReference type="AlphaFoldDB" id="A0A1B7KMX4"/>
<dbReference type="EMBL" id="LXMA01000043">
    <property type="protein sequence ID" value="OAT71431.1"/>
    <property type="molecule type" value="Genomic_DNA"/>
</dbReference>
<dbReference type="InterPro" id="IPR023158">
    <property type="entry name" value="YerB-like_sf"/>
</dbReference>
<feature type="domain" description="DUF3048" evidence="2">
    <location>
        <begin position="51"/>
        <end position="192"/>
    </location>
</feature>
<dbReference type="RefSeq" id="WP_064553516.1">
    <property type="nucleotide sequence ID" value="NZ_LXMA01000043.1"/>
</dbReference>
<evidence type="ECO:0000313" key="5">
    <source>
        <dbReference type="Proteomes" id="UP000078290"/>
    </source>
</evidence>
<name>A0A1B7KMX4_PARTM</name>
<evidence type="ECO:0000256" key="1">
    <source>
        <dbReference type="SAM" id="MobiDB-lite"/>
    </source>
</evidence>
<comment type="caution">
    <text evidence="4">The sequence shown here is derived from an EMBL/GenBank/DDBJ whole genome shotgun (WGS) entry which is preliminary data.</text>
</comment>
<feature type="region of interest" description="Disordered" evidence="1">
    <location>
        <begin position="23"/>
        <end position="46"/>
    </location>
</feature>
<protein>
    <submittedName>
        <fullName evidence="4">Lipoprotein YerB</fullName>
    </submittedName>
</protein>
<dbReference type="Gene3D" id="3.50.90.10">
    <property type="entry name" value="YerB-like"/>
    <property type="match status" value="1"/>
</dbReference>
<dbReference type="PROSITE" id="PS51257">
    <property type="entry name" value="PROKAR_LIPOPROTEIN"/>
    <property type="match status" value="1"/>
</dbReference>
<accession>A0A1B7KMX4</accession>
<dbReference type="OrthoDB" id="9779102at2"/>
<feature type="domain" description="DUF3048" evidence="3">
    <location>
        <begin position="215"/>
        <end position="325"/>
    </location>
</feature>
<evidence type="ECO:0000259" key="2">
    <source>
        <dbReference type="Pfam" id="PF11258"/>
    </source>
</evidence>